<evidence type="ECO:0000313" key="2">
    <source>
        <dbReference type="EMBL" id="MBZ5710125.1"/>
    </source>
</evidence>
<proteinExistence type="predicted"/>
<dbReference type="InterPro" id="IPR011576">
    <property type="entry name" value="Pyridox_Oxase_N"/>
</dbReference>
<sequence>MTEPRRHRSPWHAGEVQLQAQLGVAERMAAVGARVIRDFMPDQHRTFYEQLPLLVLGAVDEAGAPWATLVEGAPGFVRSPDPRTLRIAALPGRGDPAYAGIAVGAALGALGIELPTRRRNRANGRVHARDGGGFTLAVEWAFGNCPQYIQTRTPTSVANEVTPVERMATLDADARRAIATADTFFVASYVDEDGDPARRGVDVSHRGGRPGFVRVDGDTLTVPDFAGNLQFNTLGNLLVNPRAGLLFVDFERGDLLQISGATELVFAGEELAAFAGAERLWRVTAQQVVRRRGALRSRWHFEQFSPRSLATGSWG</sequence>
<dbReference type="SUPFAM" id="SSF50475">
    <property type="entry name" value="FMN-binding split barrel"/>
    <property type="match status" value="1"/>
</dbReference>
<dbReference type="Pfam" id="PF01243">
    <property type="entry name" value="PNPOx_N"/>
    <property type="match status" value="1"/>
</dbReference>
<accession>A0ABS7TPK7</accession>
<feature type="domain" description="Pyridoxamine 5'-phosphate oxidase N-terminal" evidence="1">
    <location>
        <begin position="173"/>
        <end position="279"/>
    </location>
</feature>
<dbReference type="PANTHER" id="PTHR42815">
    <property type="entry name" value="FAD-BINDING, PUTATIVE (AFU_ORTHOLOGUE AFUA_6G07600)-RELATED"/>
    <property type="match status" value="1"/>
</dbReference>
<name>A0ABS7TPK7_9BACT</name>
<evidence type="ECO:0000259" key="1">
    <source>
        <dbReference type="Pfam" id="PF01243"/>
    </source>
</evidence>
<protein>
    <submittedName>
        <fullName evidence="2">Pyridoxamine 5'-phosphate oxidase family protein</fullName>
    </submittedName>
</protein>
<dbReference type="InterPro" id="IPR012349">
    <property type="entry name" value="Split_barrel_FMN-bd"/>
</dbReference>
<dbReference type="RefSeq" id="WP_224191897.1">
    <property type="nucleotide sequence ID" value="NZ_JAIRAU010000012.1"/>
</dbReference>
<evidence type="ECO:0000313" key="3">
    <source>
        <dbReference type="Proteomes" id="UP001139031"/>
    </source>
</evidence>
<comment type="caution">
    <text evidence="2">The sequence shown here is derived from an EMBL/GenBank/DDBJ whole genome shotgun (WGS) entry which is preliminary data.</text>
</comment>
<organism evidence="2 3">
    <name type="scientific">Nannocystis pusilla</name>
    <dbReference type="NCBI Taxonomy" id="889268"/>
    <lineage>
        <taxon>Bacteria</taxon>
        <taxon>Pseudomonadati</taxon>
        <taxon>Myxococcota</taxon>
        <taxon>Polyangia</taxon>
        <taxon>Nannocystales</taxon>
        <taxon>Nannocystaceae</taxon>
        <taxon>Nannocystis</taxon>
    </lineage>
</organism>
<dbReference type="Gene3D" id="2.30.110.10">
    <property type="entry name" value="Electron Transport, Fmn-binding Protein, Chain A"/>
    <property type="match status" value="1"/>
</dbReference>
<dbReference type="Proteomes" id="UP001139031">
    <property type="component" value="Unassembled WGS sequence"/>
</dbReference>
<reference evidence="2" key="1">
    <citation type="submission" date="2021-08" db="EMBL/GenBank/DDBJ databases">
        <authorList>
            <person name="Stevens D.C."/>
        </authorList>
    </citation>
    <scope>NUCLEOTIDE SEQUENCE</scope>
    <source>
        <strain evidence="2">DSM 53165</strain>
    </source>
</reference>
<dbReference type="PANTHER" id="PTHR42815:SF2">
    <property type="entry name" value="FAD-BINDING, PUTATIVE (AFU_ORTHOLOGUE AFUA_6G07600)-RELATED"/>
    <property type="match status" value="1"/>
</dbReference>
<keyword evidence="3" id="KW-1185">Reference proteome</keyword>
<dbReference type="EMBL" id="JAIRAU010000012">
    <property type="protein sequence ID" value="MBZ5710125.1"/>
    <property type="molecule type" value="Genomic_DNA"/>
</dbReference>
<gene>
    <name evidence="2" type="ORF">K7C98_12745</name>
</gene>